<evidence type="ECO:0000256" key="13">
    <source>
        <dbReference type="ARBA" id="ARBA00031787"/>
    </source>
</evidence>
<dbReference type="InterPro" id="IPR005814">
    <property type="entry name" value="Aminotrans_3"/>
</dbReference>
<evidence type="ECO:0000256" key="11">
    <source>
        <dbReference type="ARBA" id="ARBA00030204"/>
    </source>
</evidence>
<evidence type="ECO:0000256" key="14">
    <source>
        <dbReference type="ARBA" id="ARBA00048021"/>
    </source>
</evidence>
<dbReference type="PANTHER" id="PTHR11986">
    <property type="entry name" value="AMINOTRANSFERASE CLASS III"/>
    <property type="match status" value="1"/>
</dbReference>
<keyword evidence="18" id="KW-1185">Reference proteome</keyword>
<evidence type="ECO:0000256" key="3">
    <source>
        <dbReference type="ARBA" id="ARBA00005176"/>
    </source>
</evidence>
<dbReference type="Pfam" id="PF00202">
    <property type="entry name" value="Aminotran_3"/>
    <property type="match status" value="1"/>
</dbReference>
<dbReference type="NCBIfam" id="TIGR00700">
    <property type="entry name" value="GABAtrnsam"/>
    <property type="match status" value="1"/>
</dbReference>
<evidence type="ECO:0000313" key="17">
    <source>
        <dbReference type="EMBL" id="GAA2032865.1"/>
    </source>
</evidence>
<dbReference type="EC" id="2.6.1.19" evidence="6"/>
<dbReference type="NCBIfam" id="NF004714">
    <property type="entry name" value="PRK06058.1"/>
    <property type="match status" value="1"/>
</dbReference>
<dbReference type="InterPro" id="IPR015424">
    <property type="entry name" value="PyrdxlP-dep_Trfase"/>
</dbReference>
<comment type="catalytic activity">
    <reaction evidence="1">
        <text>(S)-3-amino-2-methylpropanoate + 2-oxoglutarate = 2-methyl-3-oxopropanoate + L-glutamate</text>
        <dbReference type="Rhea" id="RHEA:13993"/>
        <dbReference type="ChEBI" id="CHEBI:16810"/>
        <dbReference type="ChEBI" id="CHEBI:29985"/>
        <dbReference type="ChEBI" id="CHEBI:57700"/>
        <dbReference type="ChEBI" id="CHEBI:58655"/>
        <dbReference type="EC" id="2.6.1.22"/>
    </reaction>
</comment>
<evidence type="ECO:0000256" key="6">
    <source>
        <dbReference type="ARBA" id="ARBA00012912"/>
    </source>
</evidence>
<dbReference type="InterPro" id="IPR015422">
    <property type="entry name" value="PyrdxlP-dep_Trfase_small"/>
</dbReference>
<comment type="caution">
    <text evidence="17">The sequence shown here is derived from an EMBL/GenBank/DDBJ whole genome shotgun (WGS) entry which is preliminary data.</text>
</comment>
<dbReference type="EMBL" id="BAAAQN010000019">
    <property type="protein sequence ID" value="GAA2032865.1"/>
    <property type="molecule type" value="Genomic_DNA"/>
</dbReference>
<keyword evidence="7" id="KW-0032">Aminotransferase</keyword>
<gene>
    <name evidence="17" type="primary">gabT</name>
    <name evidence="17" type="ORF">GCM10009839_36420</name>
</gene>
<keyword evidence="8" id="KW-0808">Transferase</keyword>
<dbReference type="Gene3D" id="3.40.640.10">
    <property type="entry name" value="Type I PLP-dependent aspartate aminotransferase-like (Major domain)"/>
    <property type="match status" value="1"/>
</dbReference>
<evidence type="ECO:0000256" key="2">
    <source>
        <dbReference type="ARBA" id="ARBA00001933"/>
    </source>
</evidence>
<evidence type="ECO:0000256" key="16">
    <source>
        <dbReference type="RuleBase" id="RU003560"/>
    </source>
</evidence>
<dbReference type="PROSITE" id="PS00600">
    <property type="entry name" value="AA_TRANSFER_CLASS_3"/>
    <property type="match status" value="1"/>
</dbReference>
<evidence type="ECO:0000256" key="7">
    <source>
        <dbReference type="ARBA" id="ARBA00022576"/>
    </source>
</evidence>
<evidence type="ECO:0000256" key="1">
    <source>
        <dbReference type="ARBA" id="ARBA00001750"/>
    </source>
</evidence>
<dbReference type="PANTHER" id="PTHR11986:SF58">
    <property type="entry name" value="LEUCINE_METHIONINE RACEMASE"/>
    <property type="match status" value="1"/>
</dbReference>
<reference evidence="17 18" key="1">
    <citation type="journal article" date="2019" name="Int. J. Syst. Evol. Microbiol.">
        <title>The Global Catalogue of Microorganisms (GCM) 10K type strain sequencing project: providing services to taxonomists for standard genome sequencing and annotation.</title>
        <authorList>
            <consortium name="The Broad Institute Genomics Platform"/>
            <consortium name="The Broad Institute Genome Sequencing Center for Infectious Disease"/>
            <person name="Wu L."/>
            <person name="Ma J."/>
        </authorList>
    </citation>
    <scope>NUCLEOTIDE SEQUENCE [LARGE SCALE GENOMIC DNA]</scope>
    <source>
        <strain evidence="17 18">JCM 16014</strain>
    </source>
</reference>
<comment type="similarity">
    <text evidence="4 16">Belongs to the class-III pyridoxal-phosphate-dependent aminotransferase family.</text>
</comment>
<dbReference type="InterPro" id="IPR004632">
    <property type="entry name" value="4NH2But_aminotransferase_bac"/>
</dbReference>
<evidence type="ECO:0000256" key="4">
    <source>
        <dbReference type="ARBA" id="ARBA00008954"/>
    </source>
</evidence>
<dbReference type="PIRSF" id="PIRSF000521">
    <property type="entry name" value="Transaminase_4ab_Lys_Orn"/>
    <property type="match status" value="1"/>
</dbReference>
<name>A0ABN2U9X1_9ACTN</name>
<dbReference type="InterPro" id="IPR015421">
    <property type="entry name" value="PyrdxlP-dep_Trfase_major"/>
</dbReference>
<comment type="catalytic activity">
    <reaction evidence="14">
        <text>4-aminobutanoate + 2-oxoglutarate = succinate semialdehyde + L-glutamate</text>
        <dbReference type="Rhea" id="RHEA:23352"/>
        <dbReference type="ChEBI" id="CHEBI:16810"/>
        <dbReference type="ChEBI" id="CHEBI:29985"/>
        <dbReference type="ChEBI" id="CHEBI:57706"/>
        <dbReference type="ChEBI" id="CHEBI:59888"/>
        <dbReference type="EC" id="2.6.1.19"/>
    </reaction>
</comment>
<evidence type="ECO:0000256" key="8">
    <source>
        <dbReference type="ARBA" id="ARBA00022679"/>
    </source>
</evidence>
<sequence>MTELKQERRLVTEIPGPKSRELFERRNRVVARGVSTTLPVFVTDADGAILLDADGNQLLDLGSGIAVTSVGHADTNVVRNASEQLAKFTHTCFMVTPYESYVAVCEALAELTPGDFEKRSALFNSGAEAVENAVKIARAYTKRQAVVVFDHGYHGRTNLTMALTAKVAPYKDGFGPFAPEVYRVPMAYPFRWPTGPDQAAAEALAQTKTLIEKQVGAHNVAAVLIEPIQGEGGFIVPPDGFLPGLAEWCREQGIVFIADEIQSGFCRTGDWFAVDHEGVIPDLITTAKGIAGGLPLAAVTGRAEIMDAAGPGGLGGTYGGNPVACEGALGALQTMKEQDLAGRARKIEAVMKDRLGRLAAADPRIGEVRGRGAMIAVELVKPGTKEPDAELAGAVAKRCHAAGVVILTCGTFGNVLRFLPSLVIGEELLEDGLKVIEEAFAAA</sequence>
<dbReference type="RefSeq" id="WP_344666807.1">
    <property type="nucleotide sequence ID" value="NZ_BAAAQN010000019.1"/>
</dbReference>
<evidence type="ECO:0000256" key="10">
    <source>
        <dbReference type="ARBA" id="ARBA00029760"/>
    </source>
</evidence>
<comment type="cofactor">
    <cofactor evidence="2">
        <name>pyridoxal 5'-phosphate</name>
        <dbReference type="ChEBI" id="CHEBI:597326"/>
    </cofactor>
</comment>
<dbReference type="InterPro" id="IPR049704">
    <property type="entry name" value="Aminotrans_3_PPA_site"/>
</dbReference>
<dbReference type="Gene3D" id="3.90.1150.10">
    <property type="entry name" value="Aspartate Aminotransferase, domain 1"/>
    <property type="match status" value="1"/>
</dbReference>
<dbReference type="CDD" id="cd00610">
    <property type="entry name" value="OAT_like"/>
    <property type="match status" value="1"/>
</dbReference>
<proteinExistence type="inferred from homology"/>
<accession>A0ABN2U9X1</accession>
<dbReference type="SUPFAM" id="SSF53383">
    <property type="entry name" value="PLP-dependent transferases"/>
    <property type="match status" value="1"/>
</dbReference>
<dbReference type="EC" id="2.6.1.22" evidence="5"/>
<evidence type="ECO:0000256" key="12">
    <source>
        <dbReference type="ARBA" id="ARBA00030857"/>
    </source>
</evidence>
<dbReference type="Proteomes" id="UP001500751">
    <property type="component" value="Unassembled WGS sequence"/>
</dbReference>
<evidence type="ECO:0000256" key="5">
    <source>
        <dbReference type="ARBA" id="ARBA00012876"/>
    </source>
</evidence>
<evidence type="ECO:0000256" key="15">
    <source>
        <dbReference type="ARBA" id="ARBA00050054"/>
    </source>
</evidence>
<comment type="pathway">
    <text evidence="3">Amino-acid degradation; 4-aminobutanoate degradation.</text>
</comment>
<protein>
    <recommendedName>
        <fullName evidence="12">(S)-3-amino-2-methylpropionate transaminase</fullName>
        <ecNumber evidence="6">2.6.1.19</ecNumber>
        <ecNumber evidence="5">2.6.1.22</ecNumber>
    </recommendedName>
    <alternativeName>
        <fullName evidence="13">GABA aminotransferase</fullName>
    </alternativeName>
    <alternativeName>
        <fullName evidence="11">Gamma-amino-N-butyrate transaminase</fullName>
    </alternativeName>
    <alternativeName>
        <fullName evidence="15">Glutamate:succinic semialdehyde transaminase</fullName>
    </alternativeName>
    <alternativeName>
        <fullName evidence="10">L-AIBAT</fullName>
    </alternativeName>
</protein>
<evidence type="ECO:0000313" key="18">
    <source>
        <dbReference type="Proteomes" id="UP001500751"/>
    </source>
</evidence>
<dbReference type="InterPro" id="IPR050103">
    <property type="entry name" value="Class-III_PLP-dep_AT"/>
</dbReference>
<organism evidence="17 18">
    <name type="scientific">Catenulispora yoronensis</name>
    <dbReference type="NCBI Taxonomy" id="450799"/>
    <lineage>
        <taxon>Bacteria</taxon>
        <taxon>Bacillati</taxon>
        <taxon>Actinomycetota</taxon>
        <taxon>Actinomycetes</taxon>
        <taxon>Catenulisporales</taxon>
        <taxon>Catenulisporaceae</taxon>
        <taxon>Catenulispora</taxon>
    </lineage>
</organism>
<keyword evidence="9 16" id="KW-0663">Pyridoxal phosphate</keyword>
<evidence type="ECO:0000256" key="9">
    <source>
        <dbReference type="ARBA" id="ARBA00022898"/>
    </source>
</evidence>